<dbReference type="EMBL" id="PDKW01000036">
    <property type="protein sequence ID" value="PGH59217.1"/>
    <property type="molecule type" value="Genomic_DNA"/>
</dbReference>
<keyword evidence="1" id="KW-1133">Transmembrane helix</keyword>
<gene>
    <name evidence="2" type="ORF">CRT60_00870</name>
</gene>
<keyword evidence="3" id="KW-1185">Reference proteome</keyword>
<organism evidence="2 3">
    <name type="scientific">Azospirillum palustre</name>
    <dbReference type="NCBI Taxonomy" id="2044885"/>
    <lineage>
        <taxon>Bacteria</taxon>
        <taxon>Pseudomonadati</taxon>
        <taxon>Pseudomonadota</taxon>
        <taxon>Alphaproteobacteria</taxon>
        <taxon>Rhodospirillales</taxon>
        <taxon>Azospirillaceae</taxon>
        <taxon>Azospirillum</taxon>
    </lineage>
</organism>
<evidence type="ECO:0000313" key="3">
    <source>
        <dbReference type="Proteomes" id="UP000225379"/>
    </source>
</evidence>
<comment type="caution">
    <text evidence="2">The sequence shown here is derived from an EMBL/GenBank/DDBJ whole genome shotgun (WGS) entry which is preliminary data.</text>
</comment>
<feature type="transmembrane region" description="Helical" evidence="1">
    <location>
        <begin position="108"/>
        <end position="129"/>
    </location>
</feature>
<dbReference type="AlphaFoldDB" id="A0A2B8BPQ5"/>
<dbReference type="Proteomes" id="UP000225379">
    <property type="component" value="Unassembled WGS sequence"/>
</dbReference>
<reference evidence="3" key="1">
    <citation type="submission" date="2017-10" db="EMBL/GenBank/DDBJ databases">
        <authorList>
            <person name="Kravchenko I.K."/>
            <person name="Grouzdev D.S."/>
        </authorList>
    </citation>
    <scope>NUCLEOTIDE SEQUENCE [LARGE SCALE GENOMIC DNA]</scope>
    <source>
        <strain evidence="3">B2</strain>
    </source>
</reference>
<name>A0A2B8BPQ5_9PROT</name>
<keyword evidence="1" id="KW-0472">Membrane</keyword>
<protein>
    <submittedName>
        <fullName evidence="2">Uncharacterized protein</fullName>
    </submittedName>
</protein>
<sequence>MSTTAEMAVAETRGAGEPPTIERLHALASHGYRPDLGATDTPDVIWLDHPISGQPRIIVYGDGKIAVLPHGADSMQIRPDDNAGFRRFVSGVPVPSWWQRGADTRIGVLFYAGLVLAWVMLYATGAWVWDVARSLL</sequence>
<keyword evidence="1" id="KW-0812">Transmembrane</keyword>
<proteinExistence type="predicted"/>
<evidence type="ECO:0000256" key="1">
    <source>
        <dbReference type="SAM" id="Phobius"/>
    </source>
</evidence>
<dbReference type="OrthoDB" id="7594699at2"/>
<accession>A0A2B8BPQ5</accession>
<dbReference type="RefSeq" id="WP_098734569.1">
    <property type="nucleotide sequence ID" value="NZ_PDKW01000036.1"/>
</dbReference>
<evidence type="ECO:0000313" key="2">
    <source>
        <dbReference type="EMBL" id="PGH59217.1"/>
    </source>
</evidence>